<evidence type="ECO:0000259" key="2">
    <source>
        <dbReference type="Pfam" id="PF07707"/>
    </source>
</evidence>
<dbReference type="Proteomes" id="UP000650467">
    <property type="component" value="Unassembled WGS sequence"/>
</dbReference>
<reference evidence="3" key="1">
    <citation type="journal article" date="2020" name="bioRxiv">
        <title>Comparative genomics of Chlamydomonas.</title>
        <authorList>
            <person name="Craig R.J."/>
            <person name="Hasan A.R."/>
            <person name="Ness R.W."/>
            <person name="Keightley P.D."/>
        </authorList>
    </citation>
    <scope>NUCLEOTIDE SEQUENCE</scope>
    <source>
        <strain evidence="3">SAG 7.73</strain>
    </source>
</reference>
<sequence length="606" mass="62530">MSEAVRNALERRFLSGELSDCDVVFCVEPEHACCAALTEPYTLCTQADGRVLVGAPLPAHLRILCDGSELFPAALERWRADAADAGGEGEGGSDGGTTEARPAKRQRVTAAAAGAAGGPERPQFTVGLWAPGERRLAEALLRFMYCGGLRLHSMADLLRARPVALRLAVEGGVQACDGGVRAALAAAKAAGSEAAHAAVLDVYHCRAVLPEPADAAGADPTGPALLQDVLAFCREALAAHCNHVYPDAATPDAAAAAAAAGAAAGEAAAAAPAAAGGAGVAPPAAAVAAAGVVVPVAAVPGATMGEQPGGGSGPPLGELLAFAFESVEAVFAAHSTYNHLRSLPPQAMEALLASESFATDDEASVLLLVAVWRGADRRCDTPAGQAAVQRLLRNIRWPHVNDAFLLLCAPLVPWLGMSLQRAAWLSVYGRAATPEQRAAMERAAAAAEHSHFQLDAPGHRAPRRPAAGTMTVNLQVQVLVCVQTTVPLSRYVFLARGFTWHVCVVRRGEKLGVALACLKDVYGIPQSTPMGVAFPGQDVVLSVLGADGEVAHSVPCGSANGGEGIRVGSAGTPLLLDWEDRAAEGEARWARYLRAGELHFRVEVRS</sequence>
<organism evidence="3 4">
    <name type="scientific">Chlamydomonas incerta</name>
    <dbReference type="NCBI Taxonomy" id="51695"/>
    <lineage>
        <taxon>Eukaryota</taxon>
        <taxon>Viridiplantae</taxon>
        <taxon>Chlorophyta</taxon>
        <taxon>core chlorophytes</taxon>
        <taxon>Chlorophyceae</taxon>
        <taxon>CS clade</taxon>
        <taxon>Chlamydomonadales</taxon>
        <taxon>Chlamydomonadaceae</taxon>
        <taxon>Chlamydomonas</taxon>
    </lineage>
</organism>
<dbReference type="AlphaFoldDB" id="A0A835SDP1"/>
<accession>A0A835SDP1</accession>
<gene>
    <name evidence="3" type="ORF">HXX76_015148</name>
</gene>
<proteinExistence type="predicted"/>
<name>A0A835SDP1_CHLIN</name>
<feature type="region of interest" description="Disordered" evidence="1">
    <location>
        <begin position="84"/>
        <end position="119"/>
    </location>
</feature>
<dbReference type="OrthoDB" id="538655at2759"/>
<dbReference type="Pfam" id="PF07707">
    <property type="entry name" value="BACK"/>
    <property type="match status" value="1"/>
</dbReference>
<dbReference type="InterPro" id="IPR011705">
    <property type="entry name" value="BACK"/>
</dbReference>
<dbReference type="EMBL" id="JAEHOC010000076">
    <property type="protein sequence ID" value="KAG2423631.1"/>
    <property type="molecule type" value="Genomic_DNA"/>
</dbReference>
<evidence type="ECO:0000313" key="4">
    <source>
        <dbReference type="Proteomes" id="UP000650467"/>
    </source>
</evidence>
<evidence type="ECO:0000256" key="1">
    <source>
        <dbReference type="SAM" id="MobiDB-lite"/>
    </source>
</evidence>
<keyword evidence="4" id="KW-1185">Reference proteome</keyword>
<protein>
    <recommendedName>
        <fullName evidence="2">BACK domain-containing protein</fullName>
    </recommendedName>
</protein>
<feature type="compositionally biased region" description="Gly residues" evidence="1">
    <location>
        <begin position="86"/>
        <end position="95"/>
    </location>
</feature>
<evidence type="ECO:0000313" key="3">
    <source>
        <dbReference type="EMBL" id="KAG2423631.1"/>
    </source>
</evidence>
<feature type="domain" description="BACK" evidence="2">
    <location>
        <begin position="318"/>
        <end position="406"/>
    </location>
</feature>
<comment type="caution">
    <text evidence="3">The sequence shown here is derived from an EMBL/GenBank/DDBJ whole genome shotgun (WGS) entry which is preliminary data.</text>
</comment>